<proteinExistence type="predicted"/>
<accession>A0A9D3X8N5</accession>
<protein>
    <submittedName>
        <fullName evidence="1">Uncharacterized protein</fullName>
    </submittedName>
</protein>
<dbReference type="AlphaFoldDB" id="A0A9D3X8N5"/>
<evidence type="ECO:0000313" key="1">
    <source>
        <dbReference type="EMBL" id="KAH1175266.1"/>
    </source>
</evidence>
<comment type="caution">
    <text evidence="1">The sequence shown here is derived from an EMBL/GenBank/DDBJ whole genome shotgun (WGS) entry which is preliminary data.</text>
</comment>
<evidence type="ECO:0000313" key="2">
    <source>
        <dbReference type="Proteomes" id="UP000827986"/>
    </source>
</evidence>
<organism evidence="1 2">
    <name type="scientific">Mauremys mutica</name>
    <name type="common">yellowpond turtle</name>
    <dbReference type="NCBI Taxonomy" id="74926"/>
    <lineage>
        <taxon>Eukaryota</taxon>
        <taxon>Metazoa</taxon>
        <taxon>Chordata</taxon>
        <taxon>Craniata</taxon>
        <taxon>Vertebrata</taxon>
        <taxon>Euteleostomi</taxon>
        <taxon>Archelosauria</taxon>
        <taxon>Testudinata</taxon>
        <taxon>Testudines</taxon>
        <taxon>Cryptodira</taxon>
        <taxon>Durocryptodira</taxon>
        <taxon>Testudinoidea</taxon>
        <taxon>Geoemydidae</taxon>
        <taxon>Geoemydinae</taxon>
        <taxon>Mauremys</taxon>
    </lineage>
</organism>
<dbReference type="Proteomes" id="UP000827986">
    <property type="component" value="Unassembled WGS sequence"/>
</dbReference>
<dbReference type="EMBL" id="JAHDVG010000478">
    <property type="protein sequence ID" value="KAH1175266.1"/>
    <property type="molecule type" value="Genomic_DNA"/>
</dbReference>
<name>A0A9D3X8N5_9SAUR</name>
<keyword evidence="2" id="KW-1185">Reference proteome</keyword>
<sequence length="116" mass="12600">MESPLVKDPYPHAVLYSPAGQSGQYSTFLTHVAQVWRSKNNLLTNTLHSESDVMGSKLAVSGLPQKCRLPTHSLNPSFSPIGVTIAVQTFSRGGTRRYVQARVKSSLQGTVLRTGC</sequence>
<reference evidence="1" key="1">
    <citation type="submission" date="2021-09" db="EMBL/GenBank/DDBJ databases">
        <title>The genome of Mauremys mutica provides insights into the evolution of semi-aquatic lifestyle.</title>
        <authorList>
            <person name="Gong S."/>
            <person name="Gao Y."/>
        </authorList>
    </citation>
    <scope>NUCLEOTIDE SEQUENCE</scope>
    <source>
        <strain evidence="1">MM-2020</strain>
        <tissue evidence="1">Muscle</tissue>
    </source>
</reference>
<gene>
    <name evidence="1" type="ORF">KIL84_021680</name>
</gene>